<dbReference type="GO" id="GO:0016787">
    <property type="term" value="F:hydrolase activity"/>
    <property type="evidence" value="ECO:0007669"/>
    <property type="project" value="UniProtKB-KW"/>
</dbReference>
<evidence type="ECO:0000313" key="4">
    <source>
        <dbReference type="Proteomes" id="UP000521032"/>
    </source>
</evidence>
<evidence type="ECO:0000313" key="3">
    <source>
        <dbReference type="EMBL" id="CAD2078343.1"/>
    </source>
</evidence>
<dbReference type="InterPro" id="IPR020084">
    <property type="entry name" value="NUDIX_hydrolase_CS"/>
</dbReference>
<feature type="domain" description="Nudix hydrolase" evidence="2">
    <location>
        <begin position="18"/>
        <end position="148"/>
    </location>
</feature>
<dbReference type="SUPFAM" id="SSF55811">
    <property type="entry name" value="Nudix"/>
    <property type="match status" value="1"/>
</dbReference>
<evidence type="ECO:0000259" key="2">
    <source>
        <dbReference type="PROSITE" id="PS51462"/>
    </source>
</evidence>
<comment type="caution">
    <text evidence="3">The sequence shown here is derived from an EMBL/GenBank/DDBJ whole genome shotgun (WGS) entry which is preliminary data.</text>
</comment>
<evidence type="ECO:0000256" key="1">
    <source>
        <dbReference type="ARBA" id="ARBA00022801"/>
    </source>
</evidence>
<protein>
    <submittedName>
        <fullName evidence="3">8-oxo-dGTP diphosphatase YtkD</fullName>
    </submittedName>
</protein>
<dbReference type="PROSITE" id="PS51462">
    <property type="entry name" value="NUDIX"/>
    <property type="match status" value="1"/>
</dbReference>
<keyword evidence="1" id="KW-0378">Hydrolase</keyword>
<dbReference type="EMBL" id="CAJEWE010000010">
    <property type="protein sequence ID" value="CAD2078343.1"/>
    <property type="molecule type" value="Genomic_DNA"/>
</dbReference>
<dbReference type="PROSITE" id="PS00893">
    <property type="entry name" value="NUDIX_BOX"/>
    <property type="match status" value="1"/>
</dbReference>
<accession>A0A6V7RJN7</accession>
<dbReference type="Gene3D" id="3.90.79.10">
    <property type="entry name" value="Nucleoside Triphosphate Pyrophosphohydrolase"/>
    <property type="match status" value="1"/>
</dbReference>
<keyword evidence="4" id="KW-1185">Reference proteome</keyword>
<dbReference type="InterPro" id="IPR000086">
    <property type="entry name" value="NUDIX_hydrolase_dom"/>
</dbReference>
<dbReference type="AlphaFoldDB" id="A0A6V7RJN7"/>
<proteinExistence type="predicted"/>
<dbReference type="Pfam" id="PF00293">
    <property type="entry name" value="NUDIX"/>
    <property type="match status" value="1"/>
</dbReference>
<name>A0A6V7RJN7_9BACL</name>
<gene>
    <name evidence="3" type="primary">ytkD</name>
    <name evidence="3" type="ORF">JEOSCH030_01501</name>
</gene>
<dbReference type="InterPro" id="IPR015797">
    <property type="entry name" value="NUDIX_hydrolase-like_dom_sf"/>
</dbReference>
<reference evidence="3 4" key="1">
    <citation type="submission" date="2020-07" db="EMBL/GenBank/DDBJ databases">
        <authorList>
            <person name="Criscuolo A."/>
        </authorList>
    </citation>
    <scope>NUCLEOTIDE SEQUENCE [LARGE SCALE GENOMIC DNA]</scope>
    <source>
        <strain evidence="4">CIP 111030</strain>
    </source>
</reference>
<sequence length="148" mass="17435">MKVFTDPIGTRVELRFDESIEARHILTIPTFNGKYVFTRHKKRGIEFPGGKLEDRETIYDAVCRELFEETGAKVKTITYLGTYTVYDEEPFKKAVYKVEVDTFIEKCDYHETLGPVLYEHLEDIDDKDKSILLKDPCIKYLYEQTKMM</sequence>
<organism evidence="3 4">
    <name type="scientific">Phocicoccus schoeneichii</name>
    <dbReference type="NCBI Taxonomy" id="1812261"/>
    <lineage>
        <taxon>Bacteria</taxon>
        <taxon>Bacillati</taxon>
        <taxon>Bacillota</taxon>
        <taxon>Bacilli</taxon>
        <taxon>Bacillales</taxon>
        <taxon>Salinicoccaceae</taxon>
        <taxon>Phocicoccus</taxon>
    </lineage>
</organism>
<dbReference type="RefSeq" id="WP_186088310.1">
    <property type="nucleotide sequence ID" value="NZ_BMDB01000001.1"/>
</dbReference>
<dbReference type="Proteomes" id="UP000521032">
    <property type="component" value="Unassembled WGS sequence"/>
</dbReference>